<feature type="domain" description="PPM-type phosphatase" evidence="3">
    <location>
        <begin position="359"/>
        <end position="572"/>
    </location>
</feature>
<dbReference type="SMART" id="SM00065">
    <property type="entry name" value="GAF"/>
    <property type="match status" value="1"/>
</dbReference>
<evidence type="ECO:0008006" key="6">
    <source>
        <dbReference type="Google" id="ProtNLM"/>
    </source>
</evidence>
<dbReference type="Gene3D" id="3.60.40.10">
    <property type="entry name" value="PPM-type phosphatase domain"/>
    <property type="match status" value="1"/>
</dbReference>
<evidence type="ECO:0000313" key="5">
    <source>
        <dbReference type="Proteomes" id="UP000757540"/>
    </source>
</evidence>
<evidence type="ECO:0000256" key="1">
    <source>
        <dbReference type="ARBA" id="ARBA00022801"/>
    </source>
</evidence>
<keyword evidence="5" id="KW-1185">Reference proteome</keyword>
<dbReference type="InterPro" id="IPR001932">
    <property type="entry name" value="PPM-type_phosphatase-like_dom"/>
</dbReference>
<dbReference type="InterPro" id="IPR029016">
    <property type="entry name" value="GAF-like_dom_sf"/>
</dbReference>
<dbReference type="InterPro" id="IPR052016">
    <property type="entry name" value="Bact_Sigma-Reg"/>
</dbReference>
<dbReference type="RefSeq" id="WP_171784693.1">
    <property type="nucleotide sequence ID" value="NZ_BAAAML010000003.1"/>
</dbReference>
<keyword evidence="1" id="KW-0378">Hydrolase</keyword>
<dbReference type="SMART" id="SM00331">
    <property type="entry name" value="PP2C_SIG"/>
    <property type="match status" value="1"/>
</dbReference>
<comment type="caution">
    <text evidence="4">The sequence shown here is derived from an EMBL/GenBank/DDBJ whole genome shotgun (WGS) entry which is preliminary data.</text>
</comment>
<accession>A0ABX2A9M5</accession>
<dbReference type="Proteomes" id="UP000757540">
    <property type="component" value="Unassembled WGS sequence"/>
</dbReference>
<dbReference type="SUPFAM" id="SSF81606">
    <property type="entry name" value="PP2C-like"/>
    <property type="match status" value="1"/>
</dbReference>
<dbReference type="Pfam" id="PF01590">
    <property type="entry name" value="GAF"/>
    <property type="match status" value="1"/>
</dbReference>
<feature type="domain" description="GAF" evidence="2">
    <location>
        <begin position="20"/>
        <end position="166"/>
    </location>
</feature>
<evidence type="ECO:0000313" key="4">
    <source>
        <dbReference type="EMBL" id="NOV98458.1"/>
    </source>
</evidence>
<dbReference type="SUPFAM" id="SSF55781">
    <property type="entry name" value="GAF domain-like"/>
    <property type="match status" value="2"/>
</dbReference>
<dbReference type="InterPro" id="IPR036457">
    <property type="entry name" value="PPM-type-like_dom_sf"/>
</dbReference>
<proteinExistence type="predicted"/>
<dbReference type="InterPro" id="IPR003018">
    <property type="entry name" value="GAF"/>
</dbReference>
<reference evidence="4 5" key="1">
    <citation type="submission" date="2020-05" db="EMBL/GenBank/DDBJ databases">
        <title>Genomic Encyclopedia of Type Strains, Phase III (KMG-III): the genomes of soil and plant-associated and newly described type strains.</title>
        <authorList>
            <person name="Whitman W."/>
        </authorList>
    </citation>
    <scope>NUCLEOTIDE SEQUENCE [LARGE SCALE GENOMIC DNA]</scope>
    <source>
        <strain evidence="4 5">KCTC 19046</strain>
    </source>
</reference>
<gene>
    <name evidence="4" type="ORF">HDG69_003053</name>
</gene>
<name>A0ABX2A9M5_9MICO</name>
<evidence type="ECO:0000259" key="2">
    <source>
        <dbReference type="SMART" id="SM00065"/>
    </source>
</evidence>
<protein>
    <recommendedName>
        <fullName evidence="6">GAF domain-containing protein</fullName>
    </recommendedName>
</protein>
<dbReference type="PANTHER" id="PTHR43156:SF2">
    <property type="entry name" value="STAGE II SPORULATION PROTEIN E"/>
    <property type="match status" value="1"/>
</dbReference>
<dbReference type="EMBL" id="JABEZU010000004">
    <property type="protein sequence ID" value="NOV98458.1"/>
    <property type="molecule type" value="Genomic_DNA"/>
</dbReference>
<evidence type="ECO:0000259" key="3">
    <source>
        <dbReference type="SMART" id="SM00331"/>
    </source>
</evidence>
<dbReference type="PANTHER" id="PTHR43156">
    <property type="entry name" value="STAGE II SPORULATION PROTEIN E-RELATED"/>
    <property type="match status" value="1"/>
</dbReference>
<organism evidence="4 5">
    <name type="scientific">Isoptericola halotolerans</name>
    <dbReference type="NCBI Taxonomy" id="300560"/>
    <lineage>
        <taxon>Bacteria</taxon>
        <taxon>Bacillati</taxon>
        <taxon>Actinomycetota</taxon>
        <taxon>Actinomycetes</taxon>
        <taxon>Micrococcales</taxon>
        <taxon>Promicromonosporaceae</taxon>
        <taxon>Isoptericola</taxon>
    </lineage>
</organism>
<dbReference type="Pfam" id="PF07228">
    <property type="entry name" value="SpoIIE"/>
    <property type="match status" value="1"/>
</dbReference>
<dbReference type="Gene3D" id="3.30.450.40">
    <property type="match status" value="2"/>
</dbReference>
<sequence length="574" mass="62203">MVRAHAGEQSLAAAGLDRPGPDPSFDRFARLVNRHLGVSTALVTFVLRDTQLYPGALGLPEPLQTERRSTLPHAMCAEVVRTGGPLSFADLTTVPGRPARDLVDDLGIRAYAGFPVFDRDGSAVGTVCAMNDLPREWTDSDLDTLADLAEACSAEIRLRQERRRAQELQELALQAGHRTQLLLEMTDRFSRATTIVDLVVALRAFSAQAGAAWSGLGLLDATGSTVHLVNELDGVPFPERLRLDDPLPGPQALRTRTPLYFPDGRALLQDWPAMSRWAAPSTGALAFLPLVADDALRGLVVLAWPEAREVDADTRETCAALASCVATGLDRVYVLEDRHRVAATLQAAMLTELPTTADLELAATYATATGTDRVGGDWYDAVVRDDYTVLMIGDVTGHDMQAAARMGQLRSMLRTLAWSRDSSPAALLHQLDHANHGLALEASATVLVARLCRRSDPHVLTWASAGHPPPLVLRRDGAVDELEGRPDLLLGIDRATHRTDHTAHLDRGDTLVLHTDGLVESRGATYARRAAQLRTTLADLSHLPAARLPRALVERMVPGSQRDDVAVLAARVRR</sequence>